<dbReference type="SUPFAM" id="SSF55174">
    <property type="entry name" value="Alpha-L RNA-binding motif"/>
    <property type="match status" value="1"/>
</dbReference>
<evidence type="ECO:0000256" key="2">
    <source>
        <dbReference type="SAM" id="MobiDB-lite"/>
    </source>
</evidence>
<evidence type="ECO:0000313" key="4">
    <source>
        <dbReference type="Proteomes" id="UP000504634"/>
    </source>
</evidence>
<feature type="compositionally biased region" description="Acidic residues" evidence="2">
    <location>
        <begin position="69"/>
        <end position="78"/>
    </location>
</feature>
<dbReference type="AlphaFoldDB" id="A0A6J2T6G7"/>
<protein>
    <submittedName>
        <fullName evidence="5">Uncharacterized protein C6orf203</fullName>
    </submittedName>
</protein>
<accession>A0A6J2T6G7</accession>
<dbReference type="GO" id="GO:0005739">
    <property type="term" value="C:mitochondrion"/>
    <property type="evidence" value="ECO:0007669"/>
    <property type="project" value="TreeGrafter"/>
</dbReference>
<dbReference type="OrthoDB" id="4150at2759"/>
<dbReference type="RefSeq" id="XP_030370870.1">
    <property type="nucleotide sequence ID" value="XM_030515010.1"/>
</dbReference>
<gene>
    <name evidence="5" type="primary">LOC115621381</name>
</gene>
<dbReference type="Pfam" id="PF25818">
    <property type="entry name" value="MTRES1_C"/>
    <property type="match status" value="1"/>
</dbReference>
<organism evidence="4 5">
    <name type="scientific">Drosophila lebanonensis</name>
    <name type="common">Fruit fly</name>
    <name type="synonym">Scaptodrosophila lebanonensis</name>
    <dbReference type="NCBI Taxonomy" id="7225"/>
    <lineage>
        <taxon>Eukaryota</taxon>
        <taxon>Metazoa</taxon>
        <taxon>Ecdysozoa</taxon>
        <taxon>Arthropoda</taxon>
        <taxon>Hexapoda</taxon>
        <taxon>Insecta</taxon>
        <taxon>Pterygota</taxon>
        <taxon>Neoptera</taxon>
        <taxon>Endopterygota</taxon>
        <taxon>Diptera</taxon>
        <taxon>Brachycera</taxon>
        <taxon>Muscomorpha</taxon>
        <taxon>Ephydroidea</taxon>
        <taxon>Drosophilidae</taxon>
        <taxon>Scaptodrosophila</taxon>
    </lineage>
</organism>
<proteinExistence type="predicted"/>
<dbReference type="PROSITE" id="PS50889">
    <property type="entry name" value="S4"/>
    <property type="match status" value="1"/>
</dbReference>
<feature type="region of interest" description="Disordered" evidence="2">
    <location>
        <begin position="60"/>
        <end position="80"/>
    </location>
</feature>
<dbReference type="PANTHER" id="PTHR13633">
    <property type="entry name" value="MITOCHONDRIAL TRANSCRIPTION RESCUE FACTOR 1"/>
    <property type="match status" value="1"/>
</dbReference>
<evidence type="ECO:0000313" key="5">
    <source>
        <dbReference type="RefSeq" id="XP_030370870.1"/>
    </source>
</evidence>
<dbReference type="GO" id="GO:0003723">
    <property type="term" value="F:RNA binding"/>
    <property type="evidence" value="ECO:0007669"/>
    <property type="project" value="UniProtKB-KW"/>
</dbReference>
<evidence type="ECO:0000259" key="3">
    <source>
        <dbReference type="Pfam" id="PF25818"/>
    </source>
</evidence>
<dbReference type="GeneID" id="115621381"/>
<dbReference type="Proteomes" id="UP000504634">
    <property type="component" value="Unplaced"/>
</dbReference>
<keyword evidence="4" id="KW-1185">Reference proteome</keyword>
<dbReference type="PANTHER" id="PTHR13633:SF3">
    <property type="entry name" value="MITOCHONDRIAL TRANSCRIPTION RESCUE FACTOR 1"/>
    <property type="match status" value="1"/>
</dbReference>
<feature type="domain" description="Mitochondrial transcription rescue factor 1 C-terminal" evidence="3">
    <location>
        <begin position="88"/>
        <end position="182"/>
    </location>
</feature>
<evidence type="ECO:0000256" key="1">
    <source>
        <dbReference type="PROSITE-ProRule" id="PRU00182"/>
    </source>
</evidence>
<sequence length="200" mass="22550">MLRNLQRIKALRALAPAAEKTQYPTTTATNILRLQFPTTTTGQQYGNLYTSRILHKYDKKSSRATEHIDSDDDDDEDFKDERDSKVVKAKVNSLRADLLVKSGLGMARNKVELVFYESKIRVNGKKLQKKSVQLNVGDEIDVIRGFSQTNPSHLVVSRVVILAANEHDEGLSVQLRRYKALLIDNYSGSNAYKSSEPTVH</sequence>
<dbReference type="InterPro" id="IPR057896">
    <property type="entry name" value="MTRES1_C"/>
</dbReference>
<dbReference type="GO" id="GO:1903108">
    <property type="term" value="P:regulation of mitochondrial transcription"/>
    <property type="evidence" value="ECO:0007669"/>
    <property type="project" value="TreeGrafter"/>
</dbReference>
<name>A0A6J2T6G7_DROLE</name>
<keyword evidence="1" id="KW-0694">RNA-binding</keyword>
<reference evidence="5" key="1">
    <citation type="submission" date="2025-08" db="UniProtKB">
        <authorList>
            <consortium name="RefSeq"/>
        </authorList>
    </citation>
    <scope>IDENTIFICATION</scope>
    <source>
        <strain evidence="5">11010-0011.00</strain>
        <tissue evidence="5">Whole body</tissue>
    </source>
</reference>